<comment type="subcellular location">
    <subcellularLocation>
        <location evidence="1">Cell membrane</location>
        <topology evidence="1">Multi-pass membrane protein</topology>
    </subcellularLocation>
</comment>
<dbReference type="Pfam" id="PF03062">
    <property type="entry name" value="MBOAT"/>
    <property type="match status" value="1"/>
</dbReference>
<evidence type="ECO:0000256" key="6">
    <source>
        <dbReference type="ARBA" id="ARBA00022679"/>
    </source>
</evidence>
<dbReference type="PIRSF" id="PIRSF500217">
    <property type="entry name" value="AlgI"/>
    <property type="match status" value="1"/>
</dbReference>
<evidence type="ECO:0000256" key="4">
    <source>
        <dbReference type="ARBA" id="ARBA00016084"/>
    </source>
</evidence>
<evidence type="ECO:0000256" key="3">
    <source>
        <dbReference type="ARBA" id="ARBA00010323"/>
    </source>
</evidence>
<proteinExistence type="inferred from homology"/>
<protein>
    <recommendedName>
        <fullName evidence="4">Probable alginate O-acetylase AlgI</fullName>
    </recommendedName>
    <alternativeName>
        <fullName evidence="12">Alginate biosynthesis protein AlgI</fullName>
    </alternativeName>
</protein>
<evidence type="ECO:0000256" key="5">
    <source>
        <dbReference type="ARBA" id="ARBA00022475"/>
    </source>
</evidence>
<evidence type="ECO:0000256" key="9">
    <source>
        <dbReference type="ARBA" id="ARBA00022989"/>
    </source>
</evidence>
<evidence type="ECO:0000313" key="15">
    <source>
        <dbReference type="Proteomes" id="UP001500604"/>
    </source>
</evidence>
<evidence type="ECO:0000256" key="1">
    <source>
        <dbReference type="ARBA" id="ARBA00004651"/>
    </source>
</evidence>
<gene>
    <name evidence="14" type="ORF">GCM10023116_21900</name>
</gene>
<accession>A0ABP8V2W2</accession>
<comment type="similarity">
    <text evidence="3">Belongs to the membrane-bound acyltransferase family.</text>
</comment>
<feature type="transmembrane region" description="Helical" evidence="13">
    <location>
        <begin position="229"/>
        <end position="253"/>
    </location>
</feature>
<dbReference type="PANTHER" id="PTHR13285">
    <property type="entry name" value="ACYLTRANSFERASE"/>
    <property type="match status" value="1"/>
</dbReference>
<keyword evidence="11" id="KW-0012">Acyltransferase</keyword>
<keyword evidence="7 13" id="KW-0812">Transmembrane</keyword>
<organism evidence="14 15">
    <name type="scientific">Kistimonas scapharcae</name>
    <dbReference type="NCBI Taxonomy" id="1036133"/>
    <lineage>
        <taxon>Bacteria</taxon>
        <taxon>Pseudomonadati</taxon>
        <taxon>Pseudomonadota</taxon>
        <taxon>Gammaproteobacteria</taxon>
        <taxon>Oceanospirillales</taxon>
        <taxon>Endozoicomonadaceae</taxon>
        <taxon>Kistimonas</taxon>
    </lineage>
</organism>
<dbReference type="InterPro" id="IPR051085">
    <property type="entry name" value="MB_O-acyltransferase"/>
</dbReference>
<feature type="transmembrane region" description="Helical" evidence="13">
    <location>
        <begin position="134"/>
        <end position="154"/>
    </location>
</feature>
<dbReference type="EMBL" id="BAABFL010000334">
    <property type="protein sequence ID" value="GAA4649909.1"/>
    <property type="molecule type" value="Genomic_DNA"/>
</dbReference>
<feature type="transmembrane region" description="Helical" evidence="13">
    <location>
        <begin position="87"/>
        <end position="114"/>
    </location>
</feature>
<keyword evidence="15" id="KW-1185">Reference proteome</keyword>
<evidence type="ECO:0000256" key="13">
    <source>
        <dbReference type="SAM" id="Phobius"/>
    </source>
</evidence>
<dbReference type="InterPro" id="IPR004299">
    <property type="entry name" value="MBOAT_fam"/>
</dbReference>
<evidence type="ECO:0000256" key="12">
    <source>
        <dbReference type="ARBA" id="ARBA00031030"/>
    </source>
</evidence>
<keyword evidence="10 13" id="KW-0472">Membrane</keyword>
<evidence type="ECO:0000256" key="2">
    <source>
        <dbReference type="ARBA" id="ARBA00005182"/>
    </source>
</evidence>
<sequence length="265" mass="30642">MIEYWIGALCYTFQIYFDFSGYSDMAIGLARMFGVTLPENFYSPYKSSSIIDFWRRWHITLSRFLRDYIYIPIGGARNGVSRKFVNIFITMLIGGLWHGAGWTFVVWGAIHALYITINHAWRSFLSWLDFSFSLLKPVNIAVTFIAVIIAWVFFRADSFDASITIVHGMFDLNGWTGLNGLILNAASLYKSILWICLGMFIVFVLPNTQEIFHKYHVVYESVRVKSNRFIAFSISSRWGAIVGLFLLMSLVVMQTEISTFIYFEF</sequence>
<comment type="caution">
    <text evidence="14">The sequence shown here is derived from an EMBL/GenBank/DDBJ whole genome shotgun (WGS) entry which is preliminary data.</text>
</comment>
<dbReference type="PIRSF" id="PIRSF016636">
    <property type="entry name" value="AlgI_DltB"/>
    <property type="match status" value="1"/>
</dbReference>
<dbReference type="InterPro" id="IPR024194">
    <property type="entry name" value="Ac/AlaTfrase_AlgI/DltB"/>
</dbReference>
<feature type="transmembrane region" description="Helical" evidence="13">
    <location>
        <begin position="188"/>
        <end position="208"/>
    </location>
</feature>
<evidence type="ECO:0000256" key="10">
    <source>
        <dbReference type="ARBA" id="ARBA00023136"/>
    </source>
</evidence>
<evidence type="ECO:0000256" key="7">
    <source>
        <dbReference type="ARBA" id="ARBA00022692"/>
    </source>
</evidence>
<name>A0ABP8V2W2_9GAMM</name>
<comment type="pathway">
    <text evidence="2">Glycan biosynthesis; alginate biosynthesis.</text>
</comment>
<evidence type="ECO:0000313" key="14">
    <source>
        <dbReference type="EMBL" id="GAA4649909.1"/>
    </source>
</evidence>
<reference evidence="15" key="1">
    <citation type="journal article" date="2019" name="Int. J. Syst. Evol. Microbiol.">
        <title>The Global Catalogue of Microorganisms (GCM) 10K type strain sequencing project: providing services to taxonomists for standard genome sequencing and annotation.</title>
        <authorList>
            <consortium name="The Broad Institute Genomics Platform"/>
            <consortium name="The Broad Institute Genome Sequencing Center for Infectious Disease"/>
            <person name="Wu L."/>
            <person name="Ma J."/>
        </authorList>
    </citation>
    <scope>NUCLEOTIDE SEQUENCE [LARGE SCALE GENOMIC DNA]</scope>
    <source>
        <strain evidence="15">JCM 17805</strain>
    </source>
</reference>
<keyword evidence="8" id="KW-0016">Alginate biosynthesis</keyword>
<keyword evidence="5" id="KW-1003">Cell membrane</keyword>
<keyword evidence="6" id="KW-0808">Transferase</keyword>
<evidence type="ECO:0000256" key="11">
    <source>
        <dbReference type="ARBA" id="ARBA00023315"/>
    </source>
</evidence>
<keyword evidence="9 13" id="KW-1133">Transmembrane helix</keyword>
<dbReference type="InterPro" id="IPR028362">
    <property type="entry name" value="AlgI"/>
</dbReference>
<evidence type="ECO:0000256" key="8">
    <source>
        <dbReference type="ARBA" id="ARBA00022841"/>
    </source>
</evidence>
<dbReference type="PANTHER" id="PTHR13285:SF23">
    <property type="entry name" value="TEICHOIC ACID D-ALANYLTRANSFERASE"/>
    <property type="match status" value="1"/>
</dbReference>
<dbReference type="Proteomes" id="UP001500604">
    <property type="component" value="Unassembled WGS sequence"/>
</dbReference>